<keyword evidence="1" id="KW-1133">Transmembrane helix</keyword>
<dbReference type="SUPFAM" id="SSF55816">
    <property type="entry name" value="5'-nucleotidase (syn. UDP-sugar hydrolase), C-terminal domain"/>
    <property type="match status" value="1"/>
</dbReference>
<keyword evidence="1" id="KW-0812">Transmembrane</keyword>
<dbReference type="Pfam" id="PF02872">
    <property type="entry name" value="5_nucleotid_C"/>
    <property type="match status" value="1"/>
</dbReference>
<dbReference type="InterPro" id="IPR008334">
    <property type="entry name" value="5'-Nucleotdase_C"/>
</dbReference>
<feature type="transmembrane region" description="Helical" evidence="1">
    <location>
        <begin position="249"/>
        <end position="271"/>
    </location>
</feature>
<dbReference type="AlphaFoldDB" id="A0A212JFH4"/>
<protein>
    <recommendedName>
        <fullName evidence="3">5'-Nucleotidase C-terminal domain-containing protein</fullName>
    </recommendedName>
</protein>
<dbReference type="InterPro" id="IPR036907">
    <property type="entry name" value="5'-Nucleotdase_C_sf"/>
</dbReference>
<dbReference type="EMBL" id="FLUN01000001">
    <property type="protein sequence ID" value="SBV98182.1"/>
    <property type="molecule type" value="Genomic_DNA"/>
</dbReference>
<evidence type="ECO:0000259" key="3">
    <source>
        <dbReference type="Pfam" id="PF02872"/>
    </source>
</evidence>
<evidence type="ECO:0000313" key="4">
    <source>
        <dbReference type="EMBL" id="SBV98182.1"/>
    </source>
</evidence>
<sequence>MRLRRASMGLAVLFLLAWLAAGAAAVEYAGNDRDTVLGVSEGAMSPRRTSVSYGSRVEETALGDFVADAFRIETGAAVAVVCGGHLKESLPGGELTKTSVYAVFEEDHTVGVAELPVSLFFEILEHAVGQTAIDEAERIDPNSGFDGFPQVSGFRFTYDVSQPTGERVREVTLDDGRSLSATDQGTVTMAAPGDLLRGELGFTMLRGTAYSEVGTQAELLAAYIASRPGEISRPDTGRIQAVGTADNSIYRSLGIGKFLPYMILIALLVTLPRQKNRERNMDGTFTRRPAKAP</sequence>
<keyword evidence="2" id="KW-0732">Signal</keyword>
<proteinExistence type="predicted"/>
<feature type="chain" id="PRO_5038501414" description="5'-Nucleotidase C-terminal domain-containing protein" evidence="2">
    <location>
        <begin position="26"/>
        <end position="293"/>
    </location>
</feature>
<evidence type="ECO:0000256" key="2">
    <source>
        <dbReference type="SAM" id="SignalP"/>
    </source>
</evidence>
<feature type="domain" description="5'-Nucleotidase C-terminal" evidence="3">
    <location>
        <begin position="51"/>
        <end position="205"/>
    </location>
</feature>
<keyword evidence="1" id="KW-0472">Membrane</keyword>
<accession>A0A212JFH4</accession>
<dbReference type="PANTHER" id="PTHR11575:SF24">
    <property type="entry name" value="5'-NUCLEOTIDASE"/>
    <property type="match status" value="1"/>
</dbReference>
<gene>
    <name evidence="4" type="ORF">KL86CLO1_11010</name>
</gene>
<evidence type="ECO:0000256" key="1">
    <source>
        <dbReference type="SAM" id="Phobius"/>
    </source>
</evidence>
<dbReference type="GO" id="GO:0030288">
    <property type="term" value="C:outer membrane-bounded periplasmic space"/>
    <property type="evidence" value="ECO:0007669"/>
    <property type="project" value="TreeGrafter"/>
</dbReference>
<dbReference type="InterPro" id="IPR006179">
    <property type="entry name" value="5_nucleotidase/apyrase"/>
</dbReference>
<reference evidence="4" key="1">
    <citation type="submission" date="2016-04" db="EMBL/GenBank/DDBJ databases">
        <authorList>
            <person name="Evans L.H."/>
            <person name="Alamgir A."/>
            <person name="Owens N."/>
            <person name="Weber N.D."/>
            <person name="Virtaneva K."/>
            <person name="Barbian K."/>
            <person name="Babar A."/>
            <person name="Rosenke K."/>
        </authorList>
    </citation>
    <scope>NUCLEOTIDE SEQUENCE</scope>
    <source>
        <strain evidence="4">86</strain>
    </source>
</reference>
<organism evidence="4">
    <name type="scientific">uncultured Eubacteriales bacterium</name>
    <dbReference type="NCBI Taxonomy" id="172733"/>
    <lineage>
        <taxon>Bacteria</taxon>
        <taxon>Bacillati</taxon>
        <taxon>Bacillota</taxon>
        <taxon>Clostridia</taxon>
        <taxon>Eubacteriales</taxon>
        <taxon>environmental samples</taxon>
    </lineage>
</organism>
<dbReference type="Gene3D" id="3.90.780.10">
    <property type="entry name" value="5'-Nucleotidase, C-terminal domain"/>
    <property type="match status" value="1"/>
</dbReference>
<dbReference type="GO" id="GO:0009166">
    <property type="term" value="P:nucleotide catabolic process"/>
    <property type="evidence" value="ECO:0007669"/>
    <property type="project" value="InterPro"/>
</dbReference>
<name>A0A212JFH4_9FIRM</name>
<dbReference type="PANTHER" id="PTHR11575">
    <property type="entry name" value="5'-NUCLEOTIDASE-RELATED"/>
    <property type="match status" value="1"/>
</dbReference>
<dbReference type="GO" id="GO:0016787">
    <property type="term" value="F:hydrolase activity"/>
    <property type="evidence" value="ECO:0007669"/>
    <property type="project" value="InterPro"/>
</dbReference>
<feature type="signal peptide" evidence="2">
    <location>
        <begin position="1"/>
        <end position="25"/>
    </location>
</feature>